<dbReference type="PROSITE" id="PS51257">
    <property type="entry name" value="PROKAR_LIPOPROTEIN"/>
    <property type="match status" value="1"/>
</dbReference>
<dbReference type="AlphaFoldDB" id="A0AAU0N3G5"/>
<organism evidence="1 2">
    <name type="scientific">Microbulbifer pacificus</name>
    <dbReference type="NCBI Taxonomy" id="407164"/>
    <lineage>
        <taxon>Bacteria</taxon>
        <taxon>Pseudomonadati</taxon>
        <taxon>Pseudomonadota</taxon>
        <taxon>Gammaproteobacteria</taxon>
        <taxon>Cellvibrionales</taxon>
        <taxon>Microbulbiferaceae</taxon>
        <taxon>Microbulbifer</taxon>
    </lineage>
</organism>
<dbReference type="EMBL" id="CP137555">
    <property type="protein sequence ID" value="WOX06795.1"/>
    <property type="molecule type" value="Genomic_DNA"/>
</dbReference>
<evidence type="ECO:0008006" key="3">
    <source>
        <dbReference type="Google" id="ProtNLM"/>
    </source>
</evidence>
<dbReference type="KEGG" id="mpaf:R5R33_06610"/>
<dbReference type="Proteomes" id="UP001302477">
    <property type="component" value="Chromosome"/>
</dbReference>
<sequence length="169" mass="18914">MRYFGCGALCVGVALCSVTMTGCGYLPSEMDGKPKTDKSKSPEAAAGVALHTASCEVRAKGYTLLKFDDLYEFTDDPRHPFQPAADLPAKYDVHAFVWGYDNCMERGACQHGDYYWLIRRGPEDDFTTWVVTPQFPRITIESRCKDRLKVGEGYRLSFENGNLVGFSKN</sequence>
<accession>A0AAU0N3G5</accession>
<keyword evidence="2" id="KW-1185">Reference proteome</keyword>
<protein>
    <recommendedName>
        <fullName evidence="3">Lipoprotein</fullName>
    </recommendedName>
</protein>
<gene>
    <name evidence="1" type="ORF">R5R33_06610</name>
</gene>
<evidence type="ECO:0000313" key="2">
    <source>
        <dbReference type="Proteomes" id="UP001302477"/>
    </source>
</evidence>
<evidence type="ECO:0000313" key="1">
    <source>
        <dbReference type="EMBL" id="WOX06795.1"/>
    </source>
</evidence>
<reference evidence="1 2" key="1">
    <citation type="submission" date="2023-10" db="EMBL/GenBank/DDBJ databases">
        <title>Description of Microbulbifer bruguierae sp. nov., isolated from the sediments of mangrove plant Bruguiera sexangula and comparative genomic analyses of the genus Microbulbifer.</title>
        <authorList>
            <person name="Long M."/>
        </authorList>
    </citation>
    <scope>NUCLEOTIDE SEQUENCE [LARGE SCALE GENOMIC DNA]</scope>
    <source>
        <strain evidence="1 2">SPO729</strain>
    </source>
</reference>
<proteinExistence type="predicted"/>
<dbReference type="RefSeq" id="WP_318955230.1">
    <property type="nucleotide sequence ID" value="NZ_CP137555.1"/>
</dbReference>
<name>A0AAU0N3G5_9GAMM</name>